<dbReference type="EMBL" id="JAIWYP010000011">
    <property type="protein sequence ID" value="KAH3736087.1"/>
    <property type="molecule type" value="Genomic_DNA"/>
</dbReference>
<protein>
    <submittedName>
        <fullName evidence="1">Uncharacterized protein</fullName>
    </submittedName>
</protein>
<keyword evidence="2" id="KW-1185">Reference proteome</keyword>
<evidence type="ECO:0000313" key="1">
    <source>
        <dbReference type="EMBL" id="KAH3736087.1"/>
    </source>
</evidence>
<proteinExistence type="predicted"/>
<dbReference type="AlphaFoldDB" id="A0A9D4HX57"/>
<evidence type="ECO:0000313" key="2">
    <source>
        <dbReference type="Proteomes" id="UP000828390"/>
    </source>
</evidence>
<gene>
    <name evidence="1" type="ORF">DPMN_042647</name>
</gene>
<organism evidence="1 2">
    <name type="scientific">Dreissena polymorpha</name>
    <name type="common">Zebra mussel</name>
    <name type="synonym">Mytilus polymorpha</name>
    <dbReference type="NCBI Taxonomy" id="45954"/>
    <lineage>
        <taxon>Eukaryota</taxon>
        <taxon>Metazoa</taxon>
        <taxon>Spiralia</taxon>
        <taxon>Lophotrochozoa</taxon>
        <taxon>Mollusca</taxon>
        <taxon>Bivalvia</taxon>
        <taxon>Autobranchia</taxon>
        <taxon>Heteroconchia</taxon>
        <taxon>Euheterodonta</taxon>
        <taxon>Imparidentia</taxon>
        <taxon>Neoheterodontei</taxon>
        <taxon>Myida</taxon>
        <taxon>Dreissenoidea</taxon>
        <taxon>Dreissenidae</taxon>
        <taxon>Dreissena</taxon>
    </lineage>
</organism>
<accession>A0A9D4HX57</accession>
<comment type="caution">
    <text evidence="1">The sequence shown here is derived from an EMBL/GenBank/DDBJ whole genome shotgun (WGS) entry which is preliminary data.</text>
</comment>
<sequence length="116" mass="13160">MYGTICAFVNCRPWTKVSTVSPELMCSAELSIKVKGADYSLLLYKYSADFTINPQSKSSVYIWRTRQPRHISLTGTHLYLGGEEQTWDKFLAQENYSGQGGIRTWDLSIPTPASYH</sequence>
<dbReference type="Proteomes" id="UP000828390">
    <property type="component" value="Unassembled WGS sequence"/>
</dbReference>
<name>A0A9D4HX57_DREPO</name>
<reference evidence="1" key="2">
    <citation type="submission" date="2020-11" db="EMBL/GenBank/DDBJ databases">
        <authorList>
            <person name="McCartney M.A."/>
            <person name="Auch B."/>
            <person name="Kono T."/>
            <person name="Mallez S."/>
            <person name="Becker A."/>
            <person name="Gohl D.M."/>
            <person name="Silverstein K.A.T."/>
            <person name="Koren S."/>
            <person name="Bechman K.B."/>
            <person name="Herman A."/>
            <person name="Abrahante J.E."/>
            <person name="Garbe J."/>
        </authorList>
    </citation>
    <scope>NUCLEOTIDE SEQUENCE</scope>
    <source>
        <strain evidence="1">Duluth1</strain>
        <tissue evidence="1">Whole animal</tissue>
    </source>
</reference>
<reference evidence="1" key="1">
    <citation type="journal article" date="2019" name="bioRxiv">
        <title>The Genome of the Zebra Mussel, Dreissena polymorpha: A Resource for Invasive Species Research.</title>
        <authorList>
            <person name="McCartney M.A."/>
            <person name="Auch B."/>
            <person name="Kono T."/>
            <person name="Mallez S."/>
            <person name="Zhang Y."/>
            <person name="Obille A."/>
            <person name="Becker A."/>
            <person name="Abrahante J.E."/>
            <person name="Garbe J."/>
            <person name="Badalamenti J.P."/>
            <person name="Herman A."/>
            <person name="Mangelson H."/>
            <person name="Liachko I."/>
            <person name="Sullivan S."/>
            <person name="Sone E.D."/>
            <person name="Koren S."/>
            <person name="Silverstein K.A.T."/>
            <person name="Beckman K.B."/>
            <person name="Gohl D.M."/>
        </authorList>
    </citation>
    <scope>NUCLEOTIDE SEQUENCE</scope>
    <source>
        <strain evidence="1">Duluth1</strain>
        <tissue evidence="1">Whole animal</tissue>
    </source>
</reference>